<dbReference type="InterPro" id="IPR036116">
    <property type="entry name" value="FN3_sf"/>
</dbReference>
<feature type="domain" description="Fibronectin type-III" evidence="8">
    <location>
        <begin position="82"/>
        <end position="168"/>
    </location>
</feature>
<keyword evidence="5" id="KW-0133">Cell shape</keyword>
<evidence type="ECO:0000313" key="10">
    <source>
        <dbReference type="EMBL" id="CAB3246618.1"/>
    </source>
</evidence>
<feature type="domain" description="Fibronectin type-III" evidence="8">
    <location>
        <begin position="1"/>
        <end position="77"/>
    </location>
</feature>
<keyword evidence="6" id="KW-1015">Disulfide bond</keyword>
<dbReference type="EMBL" id="LR785231">
    <property type="protein sequence ID" value="CAB3246618.1"/>
    <property type="molecule type" value="mRNA"/>
</dbReference>
<dbReference type="InterPro" id="IPR050991">
    <property type="entry name" value="ECM_Regulatory_Proteins"/>
</dbReference>
<evidence type="ECO:0000256" key="4">
    <source>
        <dbReference type="ARBA" id="ARBA00022737"/>
    </source>
</evidence>
<evidence type="ECO:0000256" key="1">
    <source>
        <dbReference type="ARBA" id="ARBA00020368"/>
    </source>
</evidence>
<organism evidence="10">
    <name type="scientific">Phallusia mammillata</name>
    <dbReference type="NCBI Taxonomy" id="59560"/>
    <lineage>
        <taxon>Eukaryota</taxon>
        <taxon>Metazoa</taxon>
        <taxon>Chordata</taxon>
        <taxon>Tunicata</taxon>
        <taxon>Ascidiacea</taxon>
        <taxon>Phlebobranchia</taxon>
        <taxon>Ascidiidae</taxon>
        <taxon>Phallusia</taxon>
    </lineage>
</organism>
<keyword evidence="4" id="KW-0677">Repeat</keyword>
<dbReference type="Gene3D" id="2.60.40.10">
    <property type="entry name" value="Immunoglobulins"/>
    <property type="match status" value="2"/>
</dbReference>
<dbReference type="SMART" id="SM00060">
    <property type="entry name" value="FN3"/>
    <property type="match status" value="1"/>
</dbReference>
<dbReference type="SUPFAM" id="SSF57603">
    <property type="entry name" value="FnI-like domain"/>
    <property type="match status" value="2"/>
</dbReference>
<dbReference type="GO" id="GO:0008360">
    <property type="term" value="P:regulation of cell shape"/>
    <property type="evidence" value="ECO:0007669"/>
    <property type="project" value="UniProtKB-KW"/>
</dbReference>
<evidence type="ECO:0000256" key="2">
    <source>
        <dbReference type="ARBA" id="ARBA00022486"/>
    </source>
</evidence>
<sequence length="319" mass="35532">MWNQPWFSVQEYVLYIKKQSEPDSAYREVSPQPLPGQNMATISNLVPGEHYTIQLNATSADSHGHQSIVSTITINFSTLLPAISGVQIRSQDDGSILLTWDATQGIDNYVVKYRENRAEFTTRIISATETSYVIPSPTPGTQYEIHFYAEKGSAHSHTLVFTIDVPAALAPNCQDLDTGINYDVGASWNKNTGGYKLRCTCSAPQQYTCDTAEWCHADNEVYDPGETWTRVRGINLRESCTCRGRGGYQCEPTNCHDQGRGYDEGQTWTTAVGNIVSECVCRCAINSFGHSRCQSTCQQPFAVLNERAKRETDEPEVNE</sequence>
<evidence type="ECO:0000256" key="6">
    <source>
        <dbReference type="ARBA" id="ARBA00023157"/>
    </source>
</evidence>
<accession>A0A6F9DDR8</accession>
<dbReference type="GO" id="GO:0005576">
    <property type="term" value="C:extracellular region"/>
    <property type="evidence" value="ECO:0007669"/>
    <property type="project" value="InterPro"/>
</dbReference>
<keyword evidence="2" id="KW-0011">Acute phase</keyword>
<dbReference type="Pfam" id="PF00041">
    <property type="entry name" value="fn3"/>
    <property type="match status" value="1"/>
</dbReference>
<dbReference type="GO" id="GO:0007155">
    <property type="term" value="P:cell adhesion"/>
    <property type="evidence" value="ECO:0007669"/>
    <property type="project" value="UniProtKB-KW"/>
</dbReference>
<dbReference type="CDD" id="cd00063">
    <property type="entry name" value="FN3"/>
    <property type="match status" value="2"/>
</dbReference>
<dbReference type="GO" id="GO:0008201">
    <property type="term" value="F:heparin binding"/>
    <property type="evidence" value="ECO:0007669"/>
    <property type="project" value="UniProtKB-KW"/>
</dbReference>
<dbReference type="InterPro" id="IPR013783">
    <property type="entry name" value="Ig-like_fold"/>
</dbReference>
<dbReference type="AlphaFoldDB" id="A0A6F9DDR8"/>
<protein>
    <recommendedName>
        <fullName evidence="1">Fibronectin</fullName>
    </recommendedName>
</protein>
<dbReference type="Gene3D" id="2.10.70.10">
    <property type="entry name" value="Complement Module, domain 1"/>
    <property type="match status" value="2"/>
</dbReference>
<evidence type="ECO:0000256" key="5">
    <source>
        <dbReference type="ARBA" id="ARBA00022960"/>
    </source>
</evidence>
<dbReference type="SUPFAM" id="SSF49265">
    <property type="entry name" value="Fibronectin type III"/>
    <property type="match status" value="1"/>
</dbReference>
<evidence type="ECO:0000256" key="3">
    <source>
        <dbReference type="ARBA" id="ARBA00022674"/>
    </source>
</evidence>
<gene>
    <name evidence="10" type="primary">Fn1-003</name>
</gene>
<dbReference type="SMART" id="SM00058">
    <property type="entry name" value="FN1"/>
    <property type="match status" value="3"/>
</dbReference>
<dbReference type="InterPro" id="IPR000083">
    <property type="entry name" value="Fibronectin_type1"/>
</dbReference>
<evidence type="ECO:0000259" key="8">
    <source>
        <dbReference type="PROSITE" id="PS50853"/>
    </source>
</evidence>
<name>A0A6F9DDR8_9ASCI</name>
<dbReference type="InterPro" id="IPR003961">
    <property type="entry name" value="FN3_dom"/>
</dbReference>
<dbReference type="PROSITE" id="PS50853">
    <property type="entry name" value="FN3"/>
    <property type="match status" value="2"/>
</dbReference>
<keyword evidence="3" id="KW-0358">Heparin-binding</keyword>
<evidence type="ECO:0000256" key="7">
    <source>
        <dbReference type="ARBA" id="ARBA00023180"/>
    </source>
</evidence>
<evidence type="ECO:0000259" key="9">
    <source>
        <dbReference type="PROSITE" id="PS51091"/>
    </source>
</evidence>
<feature type="domain" description="Fibronectin type-I" evidence="9">
    <location>
        <begin position="213"/>
        <end position="253"/>
    </location>
</feature>
<proteinExistence type="evidence at transcript level"/>
<dbReference type="PANTHER" id="PTHR46708">
    <property type="entry name" value="TENASCIN"/>
    <property type="match status" value="1"/>
</dbReference>
<dbReference type="PROSITE" id="PS51091">
    <property type="entry name" value="FN1_2"/>
    <property type="match status" value="1"/>
</dbReference>
<reference evidence="10" key="1">
    <citation type="submission" date="2020-04" db="EMBL/GenBank/DDBJ databases">
        <authorList>
            <person name="Neveu A P."/>
        </authorList>
    </citation>
    <scope>NUCLEOTIDE SEQUENCE</scope>
    <source>
        <tissue evidence="10">Whole embryo</tissue>
    </source>
</reference>
<keyword evidence="7" id="KW-0325">Glycoprotein</keyword>